<dbReference type="Proteomes" id="UP000001963">
    <property type="component" value="Chromosome"/>
</dbReference>
<dbReference type="AlphaFoldDB" id="A0A286M2Z7"/>
<proteinExistence type="predicted"/>
<evidence type="ECO:0000313" key="2">
    <source>
        <dbReference type="Proteomes" id="UP000001963"/>
    </source>
</evidence>
<organism evidence="1 2">
    <name type="scientific">Granulibacter bethesdensis (strain ATCC BAA-1260 / CGDNIH1)</name>
    <dbReference type="NCBI Taxonomy" id="391165"/>
    <lineage>
        <taxon>Bacteria</taxon>
        <taxon>Pseudomonadati</taxon>
        <taxon>Pseudomonadota</taxon>
        <taxon>Alphaproteobacteria</taxon>
        <taxon>Acetobacterales</taxon>
        <taxon>Acetobacteraceae</taxon>
        <taxon>Granulibacter</taxon>
    </lineage>
</organism>
<gene>
    <name evidence="1" type="ordered locus">GbCGDNIH1_8046</name>
</gene>
<evidence type="ECO:0000313" key="1">
    <source>
        <dbReference type="EMBL" id="ASV62396.1"/>
    </source>
</evidence>
<keyword evidence="2" id="KW-1185">Reference proteome</keyword>
<name>A0A286M2Z7_GRABC</name>
<reference evidence="1 2" key="1">
    <citation type="journal article" date="2007" name="J. Bacteriol.">
        <title>Genome sequence analysis of the emerging human pathogenic acetic acid bacterium Granulibacter bethesdensis.</title>
        <authorList>
            <person name="Greenberg D.E."/>
            <person name="Porcella S.F."/>
            <person name="Zelazny A.M."/>
            <person name="Virtaneva K."/>
            <person name="Sturdevant D.E."/>
            <person name="Kupko J.J.III."/>
            <person name="Barbian K.D."/>
            <person name="Babar A."/>
            <person name="Dorward D.W."/>
            <person name="Holland S.M."/>
        </authorList>
    </citation>
    <scope>NUCLEOTIDE SEQUENCE [LARGE SCALE GENOMIC DNA]</scope>
    <source>
        <strain evidence="2">ATCC BAA-1260 / CGDNIH1</strain>
    </source>
</reference>
<dbReference type="KEGG" id="gbe:GbCGDNIH1_8046"/>
<dbReference type="EMBL" id="CP000394">
    <property type="protein sequence ID" value="ASV62396.1"/>
    <property type="molecule type" value="Genomic_DNA"/>
</dbReference>
<protein>
    <submittedName>
        <fullName evidence="1">Uncharacterized protein</fullName>
    </submittedName>
</protein>
<accession>A0A286M2Z7</accession>
<sequence length="61" mass="7121">MAIEWHSLAGTSSICPVAVGEGIFLPLFRHWSGRSDKGSMRLFRRGIQYQKFMHALRFIYY</sequence>